<gene>
    <name evidence="2" type="ORF">NIES30_19310</name>
</gene>
<dbReference type="STRING" id="549789.NIES30_19310"/>
<name>A0A1U7J1E4_9CYAN</name>
<evidence type="ECO:0008006" key="4">
    <source>
        <dbReference type="Google" id="ProtNLM"/>
    </source>
</evidence>
<protein>
    <recommendedName>
        <fullName evidence="4">Peptide chain release factor 1</fullName>
    </recommendedName>
</protein>
<feature type="transmembrane region" description="Helical" evidence="1">
    <location>
        <begin position="53"/>
        <end position="76"/>
    </location>
</feature>
<dbReference type="OrthoDB" id="467942at2"/>
<dbReference type="AlphaFoldDB" id="A0A1U7J1E4"/>
<evidence type="ECO:0000256" key="1">
    <source>
        <dbReference type="SAM" id="Phobius"/>
    </source>
</evidence>
<keyword evidence="1" id="KW-0812">Transmembrane</keyword>
<evidence type="ECO:0000313" key="2">
    <source>
        <dbReference type="EMBL" id="OKH45675.1"/>
    </source>
</evidence>
<dbReference type="EMBL" id="MRCG01000016">
    <property type="protein sequence ID" value="OKH45675.1"/>
    <property type="molecule type" value="Genomic_DNA"/>
</dbReference>
<feature type="transmembrane region" description="Helical" evidence="1">
    <location>
        <begin position="109"/>
        <end position="131"/>
    </location>
</feature>
<keyword evidence="1" id="KW-0472">Membrane</keyword>
<feature type="transmembrane region" description="Helical" evidence="1">
    <location>
        <begin position="83"/>
        <end position="103"/>
    </location>
</feature>
<evidence type="ECO:0000313" key="3">
    <source>
        <dbReference type="Proteomes" id="UP000185557"/>
    </source>
</evidence>
<reference evidence="2 3" key="1">
    <citation type="submission" date="2016-11" db="EMBL/GenBank/DDBJ databases">
        <title>Draft Genome Sequences of Nine Cyanobacterial Strains from Diverse Habitats.</title>
        <authorList>
            <person name="Zhu T."/>
            <person name="Hou S."/>
            <person name="Lu X."/>
            <person name="Hess W.R."/>
        </authorList>
    </citation>
    <scope>NUCLEOTIDE SEQUENCE [LARGE SCALE GENOMIC DNA]</scope>
    <source>
        <strain evidence="2 3">NIES-30</strain>
    </source>
</reference>
<dbReference type="Proteomes" id="UP000185557">
    <property type="component" value="Unassembled WGS sequence"/>
</dbReference>
<keyword evidence="3" id="KW-1185">Reference proteome</keyword>
<organism evidence="2 3">
    <name type="scientific">Phormidium tenue NIES-30</name>
    <dbReference type="NCBI Taxonomy" id="549789"/>
    <lineage>
        <taxon>Bacteria</taxon>
        <taxon>Bacillati</taxon>
        <taxon>Cyanobacteriota</taxon>
        <taxon>Cyanophyceae</taxon>
        <taxon>Oscillatoriophycideae</taxon>
        <taxon>Oscillatoriales</taxon>
        <taxon>Oscillatoriaceae</taxon>
        <taxon>Phormidium</taxon>
    </lineage>
</organism>
<keyword evidence="1" id="KW-1133">Transmembrane helix</keyword>
<proteinExistence type="predicted"/>
<accession>A0A1U7J1E4</accession>
<dbReference type="RefSeq" id="WP_073610079.1">
    <property type="nucleotide sequence ID" value="NZ_MRCG01000016.1"/>
</dbReference>
<comment type="caution">
    <text evidence="2">The sequence shown here is derived from an EMBL/GenBank/DDBJ whole genome shotgun (WGS) entry which is preliminary data.</text>
</comment>
<sequence length="139" mass="15073">MRNPFWRLKSLPWAILFQVALVAVAIATAADLLLAQGLALLLANAESGLLPLLQLIFMALPIAAGFGIGALGLTILERLFSQVYIDTGVLWALVPCIALVLFVKGFLPIPTALVAMSYPLLVGVLLGIFVVGKRHWRRW</sequence>